<proteinExistence type="predicted"/>
<dbReference type="InterPro" id="IPR046432">
    <property type="entry name" value="TASOR"/>
</dbReference>
<dbReference type="Pfam" id="PF12509">
    <property type="entry name" value="DUF3715"/>
    <property type="match status" value="1"/>
</dbReference>
<feature type="compositionally biased region" description="Polar residues" evidence="1">
    <location>
        <begin position="818"/>
        <end position="840"/>
    </location>
</feature>
<dbReference type="GeneID" id="100213052"/>
<dbReference type="PANTHER" id="PTHR16207">
    <property type="entry name" value="SET DOMAIN-CONTAINING PROTEIN"/>
    <property type="match status" value="1"/>
</dbReference>
<dbReference type="RefSeq" id="XP_065669764.1">
    <property type="nucleotide sequence ID" value="XM_065813692.1"/>
</dbReference>
<evidence type="ECO:0000313" key="4">
    <source>
        <dbReference type="RefSeq" id="XP_065669764.1"/>
    </source>
</evidence>
<reference evidence="4" key="1">
    <citation type="submission" date="2025-08" db="UniProtKB">
        <authorList>
            <consortium name="RefSeq"/>
        </authorList>
    </citation>
    <scope>IDENTIFICATION</scope>
</reference>
<gene>
    <name evidence="4" type="primary">LOC100213052</name>
</gene>
<feature type="compositionally biased region" description="Basic and acidic residues" evidence="1">
    <location>
        <begin position="901"/>
        <end position="921"/>
    </location>
</feature>
<feature type="compositionally biased region" description="Polar residues" evidence="1">
    <location>
        <begin position="924"/>
        <end position="936"/>
    </location>
</feature>
<evidence type="ECO:0000259" key="2">
    <source>
        <dbReference type="Pfam" id="PF12509"/>
    </source>
</evidence>
<dbReference type="PANTHER" id="PTHR16207:SF11">
    <property type="entry name" value="SET DOMAIN-CONTAINING PROTEIN"/>
    <property type="match status" value="1"/>
</dbReference>
<protein>
    <submittedName>
        <fullName evidence="4">Protein TASOR isoform X3</fullName>
    </submittedName>
</protein>
<sequence>MVVTSNTEESTKQKSVCSSPPPRCSPPPSMNSFTIPKRTGLKELFQPTSLDSRECKEVINAFHNSLWDPQSYTFEFKSCQLVNNEKLEEEFKTKRKEMGKEIKTGFAYLRLYNQEEAKAICENGLSTISAHNSTTGLIGDHRYGVYLCRCADIISRRAAIDDYPQSTVIVFKVLMGRLRLVDDQKNSEDQLEPTPDFDGHISKGFQRGKKRILSEIFESSQIYFYEINLDNISNDDDAAIYSKRPRQCLPFAVLTFEAKRKLKATVMTPVRLFRSDSNTNQNQAFDGVQTTENPFENFKNIKYIWSGCCYLKEHFLADVQLGMYNEKQSQLSPLPVSANLCVSQKITFEKLSRILPSRIFRKKPCESQQPASIVEGFHFLHTELYPIYQYETKVNSFHRQLQLKKEAGVCTLNSGMKLYILPTSDFTESLGITSPLYPAVLHCLFMQYKSVEPATSKTDYEYFIKQSAAILRDRASENEELKLLNNIQNIATVKNLQWSYKLEDRIKVSRLLSLITKVGISPTNEVTKHDLSKIPNTLQNGVDKNEINQVSQCTSSNHLNQVSNASDLKTNSEIQLNKYSRLNSSDNDSVCSDDLILDVEDACCDDPICKDHLRSKPKLFKGHKKSVEEDDYRDATVKSILFEATDSVTGEQLSISGHTKVLESTQQTSLNNNSKIELTDNQRSSSIVSNNEINSHFFTNNNKNVFPNNIIHTEIDTCNNKNINELQNKLNDRSELVVNNTNVDENHTDVQMVEMSIVDEYVAEPEDDPKSNELEADKKLVKINESSLPPSLKNLSPNDYQSLMNVKIDWQRSKRDSFSISDQSPPNSSKVSKFNYNQSSKHGKQEKWSYLQREQRSQHFSLASVDDHQKDFRNSRFRFKKDDYYQDFSSNSFQRSRSRSPRNEKSYSHSLKKEINSKKPESQPVRNQSNKNISVESSYKAPRVIERDLVMHKCFTSSDEEKIDFRCVETQSQSTIKTSQLQTSIKTSQSKPTIKCFFLLTLFSARQKKIDVTSSFDKETTKKNHRSESNQSTVITKYQNGLMNTGCDALEYQNNVMNTSGGNNENNLVISKRLCSEFSKQKLLNSEQSRVNKEFKSKEEFESEKQHVPSKTIATPLVGSVNSAETKSDSSVYKSLDYWRTHLKHEKLDRLTEMFLSKIIAKLGE</sequence>
<evidence type="ECO:0000256" key="1">
    <source>
        <dbReference type="SAM" id="MobiDB-lite"/>
    </source>
</evidence>
<organism evidence="3 4">
    <name type="scientific">Hydra vulgaris</name>
    <name type="common">Hydra</name>
    <name type="synonym">Hydra attenuata</name>
    <dbReference type="NCBI Taxonomy" id="6087"/>
    <lineage>
        <taxon>Eukaryota</taxon>
        <taxon>Metazoa</taxon>
        <taxon>Cnidaria</taxon>
        <taxon>Hydrozoa</taxon>
        <taxon>Hydroidolina</taxon>
        <taxon>Anthoathecata</taxon>
        <taxon>Aplanulata</taxon>
        <taxon>Hydridae</taxon>
        <taxon>Hydra</taxon>
    </lineage>
</organism>
<dbReference type="InterPro" id="IPR022188">
    <property type="entry name" value="TASOR_DUF3715"/>
</dbReference>
<feature type="region of interest" description="Disordered" evidence="1">
    <location>
        <begin position="817"/>
        <end position="852"/>
    </location>
</feature>
<name>A0ABM4D638_HYDVU</name>
<accession>A0ABM4D638</accession>
<feature type="compositionally biased region" description="Pro residues" evidence="1">
    <location>
        <begin position="19"/>
        <end position="29"/>
    </location>
</feature>
<keyword evidence="3" id="KW-1185">Reference proteome</keyword>
<evidence type="ECO:0000313" key="3">
    <source>
        <dbReference type="Proteomes" id="UP001652625"/>
    </source>
</evidence>
<feature type="domain" description="TASOR pseudo-PARP" evidence="2">
    <location>
        <begin position="99"/>
        <end position="250"/>
    </location>
</feature>
<dbReference type="Proteomes" id="UP001652625">
    <property type="component" value="Chromosome 12"/>
</dbReference>
<feature type="region of interest" description="Disordered" evidence="1">
    <location>
        <begin position="1"/>
        <end position="32"/>
    </location>
</feature>
<feature type="compositionally biased region" description="Basic and acidic residues" evidence="1">
    <location>
        <begin position="843"/>
        <end position="852"/>
    </location>
</feature>
<feature type="region of interest" description="Disordered" evidence="1">
    <location>
        <begin position="890"/>
        <end position="936"/>
    </location>
</feature>
<dbReference type="SUPFAM" id="SSF56399">
    <property type="entry name" value="ADP-ribosylation"/>
    <property type="match status" value="1"/>
</dbReference>